<dbReference type="InterPro" id="IPR036291">
    <property type="entry name" value="NAD(P)-bd_dom_sf"/>
</dbReference>
<comment type="catalytic activity">
    <reaction evidence="5 6">
        <text>dTDP-beta-L-rhamnose + NADP(+) = dTDP-4-dehydro-beta-L-rhamnose + NADPH + H(+)</text>
        <dbReference type="Rhea" id="RHEA:21796"/>
        <dbReference type="ChEBI" id="CHEBI:15378"/>
        <dbReference type="ChEBI" id="CHEBI:57510"/>
        <dbReference type="ChEBI" id="CHEBI:57783"/>
        <dbReference type="ChEBI" id="CHEBI:58349"/>
        <dbReference type="ChEBI" id="CHEBI:62830"/>
        <dbReference type="EC" id="1.1.1.133"/>
    </reaction>
</comment>
<dbReference type="RefSeq" id="WP_174624209.1">
    <property type="nucleotide sequence ID" value="NZ_CADCXN010000001.1"/>
</dbReference>
<dbReference type="AlphaFoldDB" id="A0A8S0XDS3"/>
<dbReference type="PANTHER" id="PTHR10491:SF4">
    <property type="entry name" value="METHIONINE ADENOSYLTRANSFERASE 2 SUBUNIT BETA"/>
    <property type="match status" value="1"/>
</dbReference>
<dbReference type="InterPro" id="IPR005913">
    <property type="entry name" value="dTDP_dehydrorham_reduct"/>
</dbReference>
<evidence type="ECO:0000256" key="6">
    <source>
        <dbReference type="RuleBase" id="RU364082"/>
    </source>
</evidence>
<keyword evidence="6" id="KW-0521">NADP</keyword>
<dbReference type="Gene3D" id="3.40.50.720">
    <property type="entry name" value="NAD(P)-binding Rossmann-like Domain"/>
    <property type="match status" value="1"/>
</dbReference>
<evidence type="ECO:0000256" key="3">
    <source>
        <dbReference type="ARBA" id="ARBA00012929"/>
    </source>
</evidence>
<dbReference type="EMBL" id="CADCXN010000001">
    <property type="protein sequence ID" value="CAA9888577.1"/>
    <property type="molecule type" value="Genomic_DNA"/>
</dbReference>
<dbReference type="Proteomes" id="UP000494216">
    <property type="component" value="Unassembled WGS sequence"/>
</dbReference>
<evidence type="ECO:0000256" key="2">
    <source>
        <dbReference type="ARBA" id="ARBA00010944"/>
    </source>
</evidence>
<protein>
    <recommendedName>
        <fullName evidence="4 6">dTDP-4-dehydrorhamnose reductase</fullName>
        <ecNumber evidence="3 6">1.1.1.133</ecNumber>
    </recommendedName>
</protein>
<proteinExistence type="inferred from homology"/>
<dbReference type="Gene3D" id="3.90.25.10">
    <property type="entry name" value="UDP-galactose 4-epimerase, domain 1"/>
    <property type="match status" value="1"/>
</dbReference>
<evidence type="ECO:0000313" key="9">
    <source>
        <dbReference type="Proteomes" id="UP000494216"/>
    </source>
</evidence>
<evidence type="ECO:0000256" key="1">
    <source>
        <dbReference type="ARBA" id="ARBA00004781"/>
    </source>
</evidence>
<evidence type="ECO:0000313" key="8">
    <source>
        <dbReference type="EMBL" id="CAA9888577.1"/>
    </source>
</evidence>
<dbReference type="CDD" id="cd05254">
    <property type="entry name" value="dTDP_HR_like_SDR_e"/>
    <property type="match status" value="1"/>
</dbReference>
<dbReference type="GO" id="GO:0019305">
    <property type="term" value="P:dTDP-rhamnose biosynthetic process"/>
    <property type="evidence" value="ECO:0007669"/>
    <property type="project" value="TreeGrafter"/>
</dbReference>
<name>A0A8S0XDS3_9GAMM</name>
<dbReference type="GO" id="GO:0005829">
    <property type="term" value="C:cytosol"/>
    <property type="evidence" value="ECO:0007669"/>
    <property type="project" value="TreeGrafter"/>
</dbReference>
<comment type="cofactor">
    <cofactor evidence="6">
        <name>Mg(2+)</name>
        <dbReference type="ChEBI" id="CHEBI:18420"/>
    </cofactor>
    <text evidence="6">Binds 1 Mg(2+) ion per monomer.</text>
</comment>
<comment type="similarity">
    <text evidence="2 6">Belongs to the dTDP-4-dehydrorhamnose reductase family.</text>
</comment>
<organism evidence="8 9">
    <name type="scientific">Candidatus Methylobacter favarea</name>
    <dbReference type="NCBI Taxonomy" id="2707345"/>
    <lineage>
        <taxon>Bacteria</taxon>
        <taxon>Pseudomonadati</taxon>
        <taxon>Pseudomonadota</taxon>
        <taxon>Gammaproteobacteria</taxon>
        <taxon>Methylococcales</taxon>
        <taxon>Methylococcaceae</taxon>
        <taxon>Methylobacter</taxon>
    </lineage>
</organism>
<evidence type="ECO:0000256" key="5">
    <source>
        <dbReference type="ARBA" id="ARBA00048200"/>
    </source>
</evidence>
<dbReference type="SUPFAM" id="SSF51735">
    <property type="entry name" value="NAD(P)-binding Rossmann-fold domains"/>
    <property type="match status" value="1"/>
</dbReference>
<dbReference type="NCBIfam" id="TIGR01214">
    <property type="entry name" value="rmlD"/>
    <property type="match status" value="1"/>
</dbReference>
<dbReference type="NCBIfam" id="NF007440">
    <property type="entry name" value="PRK09987.1"/>
    <property type="match status" value="1"/>
</dbReference>
<comment type="pathway">
    <text evidence="1 6">Carbohydrate biosynthesis; dTDP-L-rhamnose biosynthesis.</text>
</comment>
<dbReference type="InterPro" id="IPR029903">
    <property type="entry name" value="RmlD-like-bd"/>
</dbReference>
<sequence>MKILILGGNGQVGWELQRSLAALGEVAAVDRRQADLADAESLRHALRNFTPEVIVNAAAYTAVDKAESEPDLAYRINAIAPSVMADEAKSTGAWLVHYSTDYVFDGRQEISYTEADATGPLSVYGRTKLEGERLIQASGCKALIFRTSWVYAARGNNFAKTMLRLAKERGQLQIVSDQWGAPTSAELIADITAQALHQAMQKPELAGLYHLTADGATTWHGYACHVLAQAQALGQLLKVRPSEVRAIATADYPLPAARPKSSRLDTTKLQNAFDLYLPAWQVHINRMLKETLGDY</sequence>
<keyword evidence="6 8" id="KW-0560">Oxidoreductase</keyword>
<dbReference type="PANTHER" id="PTHR10491">
    <property type="entry name" value="DTDP-4-DEHYDRORHAMNOSE REDUCTASE"/>
    <property type="match status" value="1"/>
</dbReference>
<comment type="function">
    <text evidence="6">Catalyzes the reduction of dTDP-6-deoxy-L-lyxo-4-hexulose to yield dTDP-L-rhamnose.</text>
</comment>
<dbReference type="Pfam" id="PF04321">
    <property type="entry name" value="RmlD_sub_bind"/>
    <property type="match status" value="1"/>
</dbReference>
<keyword evidence="9" id="KW-1185">Reference proteome</keyword>
<dbReference type="GO" id="GO:0008831">
    <property type="term" value="F:dTDP-4-dehydrorhamnose reductase activity"/>
    <property type="evidence" value="ECO:0007669"/>
    <property type="project" value="UniProtKB-EC"/>
</dbReference>
<reference evidence="8 9" key="1">
    <citation type="submission" date="2020-02" db="EMBL/GenBank/DDBJ databases">
        <authorList>
            <person name="Hogendoorn C."/>
        </authorList>
    </citation>
    <scope>NUCLEOTIDE SEQUENCE [LARGE SCALE GENOMIC DNA]</scope>
    <source>
        <strain evidence="8">METHB21</strain>
    </source>
</reference>
<gene>
    <name evidence="8" type="primary">rmlD</name>
    <name evidence="8" type="ORF">METHB2_10012</name>
</gene>
<comment type="caution">
    <text evidence="8">The sequence shown here is derived from an EMBL/GenBank/DDBJ whole genome shotgun (WGS) entry which is preliminary data.</text>
</comment>
<evidence type="ECO:0000259" key="7">
    <source>
        <dbReference type="Pfam" id="PF04321"/>
    </source>
</evidence>
<dbReference type="EC" id="1.1.1.133" evidence="3 6"/>
<feature type="domain" description="RmlD-like substrate binding" evidence="7">
    <location>
        <begin position="1"/>
        <end position="290"/>
    </location>
</feature>
<accession>A0A8S0XDS3</accession>
<evidence type="ECO:0000256" key="4">
    <source>
        <dbReference type="ARBA" id="ARBA00017099"/>
    </source>
</evidence>